<dbReference type="EMBL" id="JABEBT010000005">
    <property type="protein sequence ID" value="KAF7639426.1"/>
    <property type="molecule type" value="Genomic_DNA"/>
</dbReference>
<evidence type="ECO:0000313" key="2">
    <source>
        <dbReference type="Proteomes" id="UP000605970"/>
    </source>
</evidence>
<dbReference type="AlphaFoldDB" id="A0A8T0A2A1"/>
<name>A0A8T0A2A1_9BILA</name>
<proteinExistence type="predicted"/>
<gene>
    <name evidence="1" type="ORF">Mgra_00001099</name>
</gene>
<dbReference type="OrthoDB" id="5890156at2759"/>
<dbReference type="Proteomes" id="UP000605970">
    <property type="component" value="Unassembled WGS sequence"/>
</dbReference>
<protein>
    <submittedName>
        <fullName evidence="1">SUI1 domain-containing protein</fullName>
    </submittedName>
</protein>
<evidence type="ECO:0000313" key="1">
    <source>
        <dbReference type="EMBL" id="KAF7639426.1"/>
    </source>
</evidence>
<organism evidence="1 2">
    <name type="scientific">Meloidogyne graminicola</name>
    <dbReference type="NCBI Taxonomy" id="189291"/>
    <lineage>
        <taxon>Eukaryota</taxon>
        <taxon>Metazoa</taxon>
        <taxon>Ecdysozoa</taxon>
        <taxon>Nematoda</taxon>
        <taxon>Chromadorea</taxon>
        <taxon>Rhabditida</taxon>
        <taxon>Tylenchina</taxon>
        <taxon>Tylenchomorpha</taxon>
        <taxon>Tylenchoidea</taxon>
        <taxon>Meloidogynidae</taxon>
        <taxon>Meloidogyninae</taxon>
        <taxon>Meloidogyne</taxon>
    </lineage>
</organism>
<comment type="caution">
    <text evidence="1">The sequence shown here is derived from an EMBL/GenBank/DDBJ whole genome shotgun (WGS) entry which is preliminary data.</text>
</comment>
<accession>A0A8T0A2A1</accession>
<keyword evidence="2" id="KW-1185">Reference proteome</keyword>
<reference evidence="1" key="1">
    <citation type="journal article" date="2020" name="Ecol. Evol.">
        <title>Genome structure and content of the rice root-knot nematode (Meloidogyne graminicola).</title>
        <authorList>
            <person name="Phan N.T."/>
            <person name="Danchin E.G.J."/>
            <person name="Klopp C."/>
            <person name="Perfus-Barbeoch L."/>
            <person name="Kozlowski D.K."/>
            <person name="Koutsovoulos G.D."/>
            <person name="Lopez-Roques C."/>
            <person name="Bouchez O."/>
            <person name="Zahm M."/>
            <person name="Besnard G."/>
            <person name="Bellafiore S."/>
        </authorList>
    </citation>
    <scope>NUCLEOTIDE SEQUENCE</scope>
    <source>
        <strain evidence="1">VN-18</strain>
    </source>
</reference>
<sequence>MSLDSPKLLSFNGRFIWSIHKNEETNLNCFLCYKDLLTDKSLNYSIIGHYSPIVEPVTIYWLTDGNEEEIVLIDMKLEGTQKILSQRIFKINHSIHKVVWVGPEYRQFTTGISYFSNVLIGEKSVVLIGICHSSDFSMDGVQHMLTLPRIPTSDVRSNELVLPDIVNNLKGAASGSFFFLAKPKISGLLPDNNFDRLSKMEPRNQMQKLFFLGELRDVHYYNCGEVSSKSSSYEGYFTCENKSSPLYGAFPHMPSQSLRLRPFAELQNTSNFPPQPKDDGYYCSPSLFEFFSEKRNNNRQALKINFKNTQKNSQLIPALFWTKNDEDSNIRRWHLGYLNLLEKQWSSTIAEWDSTTSEKAQVLMSANGNLLALICTNENEKDKIRCFRMSNQYVVKPPTLLDITIVSIQCSDNLTLKTLAKQLMTSFGK</sequence>